<reference evidence="1" key="2">
    <citation type="journal article" date="2015" name="Fish Shellfish Immunol.">
        <title>Early steps in the European eel (Anguilla anguilla)-Vibrio vulnificus interaction in the gills: Role of the RtxA13 toxin.</title>
        <authorList>
            <person name="Callol A."/>
            <person name="Pajuelo D."/>
            <person name="Ebbesson L."/>
            <person name="Teles M."/>
            <person name="MacKenzie S."/>
            <person name="Amaro C."/>
        </authorList>
    </citation>
    <scope>NUCLEOTIDE SEQUENCE</scope>
</reference>
<accession>A0A0E9SPH6</accession>
<name>A0A0E9SPH6_ANGAN</name>
<reference evidence="1" key="1">
    <citation type="submission" date="2014-11" db="EMBL/GenBank/DDBJ databases">
        <authorList>
            <person name="Amaro Gonzalez C."/>
        </authorList>
    </citation>
    <scope>NUCLEOTIDE SEQUENCE</scope>
</reference>
<protein>
    <submittedName>
        <fullName evidence="1">Uncharacterized protein</fullName>
    </submittedName>
</protein>
<organism evidence="1">
    <name type="scientific">Anguilla anguilla</name>
    <name type="common">European freshwater eel</name>
    <name type="synonym">Muraena anguilla</name>
    <dbReference type="NCBI Taxonomy" id="7936"/>
    <lineage>
        <taxon>Eukaryota</taxon>
        <taxon>Metazoa</taxon>
        <taxon>Chordata</taxon>
        <taxon>Craniata</taxon>
        <taxon>Vertebrata</taxon>
        <taxon>Euteleostomi</taxon>
        <taxon>Actinopterygii</taxon>
        <taxon>Neopterygii</taxon>
        <taxon>Teleostei</taxon>
        <taxon>Anguilliformes</taxon>
        <taxon>Anguillidae</taxon>
        <taxon>Anguilla</taxon>
    </lineage>
</organism>
<sequence>MPDISCLNLSLNSACVGFLCYESKLSGTLSNVQYNSGKCVMLYVEIHDIYYFIYM</sequence>
<dbReference type="EMBL" id="GBXM01065356">
    <property type="protein sequence ID" value="JAH43221.1"/>
    <property type="molecule type" value="Transcribed_RNA"/>
</dbReference>
<dbReference type="AlphaFoldDB" id="A0A0E9SPH6"/>
<proteinExistence type="predicted"/>
<evidence type="ECO:0000313" key="1">
    <source>
        <dbReference type="EMBL" id="JAH43221.1"/>
    </source>
</evidence>